<sequence>VTRQMSAQATAQAILVTPISPFTDFTNFQIFLQQQQLLNSFMNSLTLNKANTKYEE</sequence>
<protein>
    <submittedName>
        <fullName evidence="1">285_t:CDS:1</fullName>
    </submittedName>
</protein>
<evidence type="ECO:0000313" key="2">
    <source>
        <dbReference type="Proteomes" id="UP001153678"/>
    </source>
</evidence>
<keyword evidence="2" id="KW-1185">Reference proteome</keyword>
<reference evidence="1" key="1">
    <citation type="submission" date="2022-08" db="EMBL/GenBank/DDBJ databases">
        <authorList>
            <person name="Kallberg Y."/>
            <person name="Tangrot J."/>
            <person name="Rosling A."/>
        </authorList>
    </citation>
    <scope>NUCLEOTIDE SEQUENCE</scope>
    <source>
        <strain evidence="1">Wild A</strain>
    </source>
</reference>
<feature type="non-terminal residue" evidence="1">
    <location>
        <position position="56"/>
    </location>
</feature>
<proteinExistence type="predicted"/>
<organism evidence="1 2">
    <name type="scientific">Funneliformis geosporum</name>
    <dbReference type="NCBI Taxonomy" id="1117311"/>
    <lineage>
        <taxon>Eukaryota</taxon>
        <taxon>Fungi</taxon>
        <taxon>Fungi incertae sedis</taxon>
        <taxon>Mucoromycota</taxon>
        <taxon>Glomeromycotina</taxon>
        <taxon>Glomeromycetes</taxon>
        <taxon>Glomerales</taxon>
        <taxon>Glomeraceae</taxon>
        <taxon>Funneliformis</taxon>
    </lineage>
</organism>
<gene>
    <name evidence="1" type="ORF">FWILDA_LOCUS16930</name>
</gene>
<dbReference type="Proteomes" id="UP001153678">
    <property type="component" value="Unassembled WGS sequence"/>
</dbReference>
<name>A0A9W4T5L7_9GLOM</name>
<comment type="caution">
    <text evidence="1">The sequence shown here is derived from an EMBL/GenBank/DDBJ whole genome shotgun (WGS) entry which is preliminary data.</text>
</comment>
<dbReference type="EMBL" id="CAMKVN010011996">
    <property type="protein sequence ID" value="CAI2195146.1"/>
    <property type="molecule type" value="Genomic_DNA"/>
</dbReference>
<dbReference type="AlphaFoldDB" id="A0A9W4T5L7"/>
<evidence type="ECO:0000313" key="1">
    <source>
        <dbReference type="EMBL" id="CAI2195146.1"/>
    </source>
</evidence>
<accession>A0A9W4T5L7</accession>
<feature type="non-terminal residue" evidence="1">
    <location>
        <position position="1"/>
    </location>
</feature>